<dbReference type="SUPFAM" id="SSF51445">
    <property type="entry name" value="(Trans)glycosidases"/>
    <property type="match status" value="1"/>
</dbReference>
<dbReference type="InterPro" id="IPR017853">
    <property type="entry name" value="GH"/>
</dbReference>
<dbReference type="GeneID" id="101663097"/>
<dbReference type="PRINTS" id="PR00848">
    <property type="entry name" value="SPERMPH20"/>
</dbReference>
<evidence type="ECO:0000256" key="1">
    <source>
        <dbReference type="ARBA" id="ARBA00000251"/>
    </source>
</evidence>
<dbReference type="Gene3D" id="3.20.20.70">
    <property type="entry name" value="Aldolase class I"/>
    <property type="match status" value="1"/>
</dbReference>
<dbReference type="EC" id="3.2.1.35" evidence="6"/>
<evidence type="ECO:0000256" key="7">
    <source>
        <dbReference type="SAM" id="MobiDB-lite"/>
    </source>
</evidence>
<keyword evidence="8" id="KW-1133">Transmembrane helix</keyword>
<dbReference type="RefSeq" id="XP_030741143.2">
    <property type="nucleotide sequence ID" value="XM_030885283.2"/>
</dbReference>
<evidence type="ECO:0000256" key="5">
    <source>
        <dbReference type="PIRNR" id="PIRNR038193"/>
    </source>
</evidence>
<feature type="transmembrane region" description="Helical" evidence="8">
    <location>
        <begin position="478"/>
        <end position="498"/>
    </location>
</feature>
<gene>
    <name evidence="10" type="primary">LOC101663097</name>
</gene>
<comment type="similarity">
    <text evidence="2 5 6">Belongs to the glycosyl hydrolase 56 family.</text>
</comment>
<keyword evidence="4 6" id="KW-0326">Glycosidase</keyword>
<dbReference type="InterPro" id="IPR018155">
    <property type="entry name" value="Hyaluronidase"/>
</dbReference>
<dbReference type="Pfam" id="PF01630">
    <property type="entry name" value="Glyco_hydro_56"/>
    <property type="match status" value="1"/>
</dbReference>
<keyword evidence="8" id="KW-0812">Transmembrane</keyword>
<evidence type="ECO:0000256" key="2">
    <source>
        <dbReference type="ARBA" id="ARBA00008871"/>
    </source>
</evidence>
<comment type="catalytic activity">
    <reaction evidence="1 6">
        <text>Random hydrolysis of (1-&gt;4)-linkages between N-acetyl-beta-D-glucosamine and D-glucuronate residues in hyaluronate.</text>
        <dbReference type="EC" id="3.2.1.35"/>
    </reaction>
</comment>
<sequence>MKLFSLIGSPRIQKTGQRLVIFYATKLGLYPFINEKTGVSENGGIPQLGNLKDHLTKAMKDIVSTVRAHQTGLAVIDWEDWRPLWDRNWKPKNSYRDLSTELVHQQNAHLSISEATKVAKQDFERAGRTFFLETFNLAKRLRPQYLWGYYLFPECYNHVYTRPGYDGSCFEIEKKRNDQLFWLWKESTALFPNIYLHSRLSSTPLAALFVRNRVQEALRLAALRDPKNPVPIYFYARPVFTDVPFKYHSQYDLVNTLGESVALGVSGIIFWASVNLSRNAQACTILANYLTTTLNPYIINLTLAAKMCSQVLCLGVGVCRRKDWNSSDYLHLNPDNFVIETRNNGKLTVDGKPTIEDLKYFSEKFNCSCYTNYVCKLTDDIENIDIDSIKVCIANNICIGNLVDKKSNYYSFRKKEKPLAAQWSCVPDPNLSGCLKGNCSGTTTVSTNDQEDNQDTYEGNVSNTEKKEKETTNPSKSLMLVPFAIHILLVLMSLNFLYSSI</sequence>
<dbReference type="PANTHER" id="PTHR11769:SF20">
    <property type="entry name" value="HYALURONIDASE PH-20"/>
    <property type="match status" value="1"/>
</dbReference>
<evidence type="ECO:0000256" key="3">
    <source>
        <dbReference type="ARBA" id="ARBA00023157"/>
    </source>
</evidence>
<dbReference type="InterPro" id="IPR013785">
    <property type="entry name" value="Aldolase_TIM"/>
</dbReference>
<keyword evidence="9" id="KW-1185">Reference proteome</keyword>
<keyword evidence="3" id="KW-1015">Disulfide bond</keyword>
<accession>A0ABM1VJJ7</accession>
<keyword evidence="8" id="KW-0472">Membrane</keyword>
<dbReference type="PRINTS" id="PR00846">
    <property type="entry name" value="GLHYDRLASE56"/>
</dbReference>
<evidence type="ECO:0000313" key="9">
    <source>
        <dbReference type="Proteomes" id="UP000694863"/>
    </source>
</evidence>
<protein>
    <recommendedName>
        <fullName evidence="6">Hyaluronidase</fullName>
        <ecNumber evidence="6">3.2.1.35</ecNumber>
    </recommendedName>
</protein>
<dbReference type="PIRSF" id="PIRSF038193">
    <property type="entry name" value="Hyaluronidase"/>
    <property type="match status" value="1"/>
</dbReference>
<organism evidence="9 10">
    <name type="scientific">Echinops telfairi</name>
    <name type="common">Lesser hedgehog tenrec</name>
    <dbReference type="NCBI Taxonomy" id="9371"/>
    <lineage>
        <taxon>Eukaryota</taxon>
        <taxon>Metazoa</taxon>
        <taxon>Chordata</taxon>
        <taxon>Craniata</taxon>
        <taxon>Vertebrata</taxon>
        <taxon>Euteleostomi</taxon>
        <taxon>Mammalia</taxon>
        <taxon>Eutheria</taxon>
        <taxon>Afrotheria</taxon>
        <taxon>Tenrecidae</taxon>
        <taxon>Tenrecinae</taxon>
        <taxon>Echinops</taxon>
    </lineage>
</organism>
<evidence type="ECO:0000256" key="4">
    <source>
        <dbReference type="ARBA" id="ARBA00023295"/>
    </source>
</evidence>
<evidence type="ECO:0000256" key="8">
    <source>
        <dbReference type="SAM" id="Phobius"/>
    </source>
</evidence>
<dbReference type="PANTHER" id="PTHR11769">
    <property type="entry name" value="HYALURONIDASE"/>
    <property type="match status" value="1"/>
</dbReference>
<keyword evidence="6" id="KW-0378">Hydrolase</keyword>
<evidence type="ECO:0000313" key="10">
    <source>
        <dbReference type="RefSeq" id="XP_030741143.2"/>
    </source>
</evidence>
<feature type="region of interest" description="Disordered" evidence="7">
    <location>
        <begin position="445"/>
        <end position="472"/>
    </location>
</feature>
<reference evidence="10" key="1">
    <citation type="submission" date="2025-08" db="UniProtKB">
        <authorList>
            <consortium name="RefSeq"/>
        </authorList>
    </citation>
    <scope>IDENTIFICATION</scope>
</reference>
<name>A0ABM1VJJ7_ECHTE</name>
<evidence type="ECO:0000256" key="6">
    <source>
        <dbReference type="RuleBase" id="RU610713"/>
    </source>
</evidence>
<dbReference type="Proteomes" id="UP000694863">
    <property type="component" value="Unplaced"/>
</dbReference>
<proteinExistence type="inferred from homology"/>